<dbReference type="Pfam" id="PF03720">
    <property type="entry name" value="UDPG_MGDP_dh_C"/>
    <property type="match status" value="1"/>
</dbReference>
<dbReference type="PIRSF" id="PIRSF500136">
    <property type="entry name" value="UDP_ManNAc_DH"/>
    <property type="match status" value="1"/>
</dbReference>
<dbReference type="InterPro" id="IPR017476">
    <property type="entry name" value="UDP-Glc/GDP-Man"/>
</dbReference>
<evidence type="ECO:0000259" key="1">
    <source>
        <dbReference type="SMART" id="SM00984"/>
    </source>
</evidence>
<dbReference type="PANTHER" id="PTHR43491">
    <property type="entry name" value="UDP-N-ACETYL-D-MANNOSAMINE DEHYDROGENASE"/>
    <property type="match status" value="1"/>
</dbReference>
<reference evidence="2 3" key="1">
    <citation type="submission" date="2021-03" db="EMBL/GenBank/DDBJ databases">
        <title>Complete genome of Streptomyces formicae strain 1H-GS9 (DSM 100524).</title>
        <authorList>
            <person name="Atanasov K.E."/>
            <person name="Altabella T."/>
            <person name="Ferrer A."/>
        </authorList>
    </citation>
    <scope>NUCLEOTIDE SEQUENCE [LARGE SCALE GENOMIC DNA]</scope>
    <source>
        <strain evidence="2 3">1H-GS9</strain>
    </source>
</reference>
<dbReference type="EMBL" id="CP071872">
    <property type="protein sequence ID" value="UNM13063.1"/>
    <property type="molecule type" value="Genomic_DNA"/>
</dbReference>
<accession>A0ABY3WKC0</accession>
<proteinExistence type="predicted"/>
<dbReference type="PANTHER" id="PTHR43491:SF1">
    <property type="entry name" value="UDP-N-ACETYL-D-MANNOSAMINE DEHYDROGENASE"/>
    <property type="match status" value="1"/>
</dbReference>
<dbReference type="RefSeq" id="WP_242331781.1">
    <property type="nucleotide sequence ID" value="NZ_CP071872.1"/>
</dbReference>
<dbReference type="PIRSF" id="PIRSF000124">
    <property type="entry name" value="UDPglc_GDPman_dh"/>
    <property type="match status" value="1"/>
</dbReference>
<organism evidence="2 3">
    <name type="scientific">Streptomyces formicae</name>
    <dbReference type="NCBI Taxonomy" id="1616117"/>
    <lineage>
        <taxon>Bacteria</taxon>
        <taxon>Bacillati</taxon>
        <taxon>Actinomycetota</taxon>
        <taxon>Actinomycetes</taxon>
        <taxon>Kitasatosporales</taxon>
        <taxon>Streptomycetaceae</taxon>
        <taxon>Streptomyces</taxon>
    </lineage>
</organism>
<protein>
    <recommendedName>
        <fullName evidence="1">UDP-glucose/GDP-mannose dehydrogenase C-terminal domain-containing protein</fullName>
    </recommendedName>
</protein>
<name>A0ABY3WKC0_9ACTN</name>
<dbReference type="InterPro" id="IPR014027">
    <property type="entry name" value="UDP-Glc/GDP-Man_DH_C"/>
</dbReference>
<keyword evidence="3" id="KW-1185">Reference proteome</keyword>
<dbReference type="SMART" id="SM00984">
    <property type="entry name" value="UDPG_MGDP_dh_C"/>
    <property type="match status" value="1"/>
</dbReference>
<feature type="domain" description="UDP-glucose/GDP-mannose dehydrogenase C-terminal" evidence="1">
    <location>
        <begin position="26"/>
        <end position="121"/>
    </location>
</feature>
<dbReference type="Gene3D" id="3.40.50.720">
    <property type="entry name" value="NAD(P)-binding Rossmann-like Domain"/>
    <property type="match status" value="1"/>
</dbReference>
<gene>
    <name evidence="2" type="ORF">J4032_17525</name>
</gene>
<dbReference type="InterPro" id="IPR028359">
    <property type="entry name" value="UDP_ManNAc/GlcNAc_DH"/>
</dbReference>
<dbReference type="Proteomes" id="UP000828924">
    <property type="component" value="Chromosome"/>
</dbReference>
<dbReference type="SUPFAM" id="SSF52413">
    <property type="entry name" value="UDP-glucose/GDP-mannose dehydrogenase C-terminal domain"/>
    <property type="match status" value="1"/>
</dbReference>
<sequence length="127" mass="14123">MPRYVVERAARILARTGGELTGTRVLVLGVTYKADISDQRESPADDVVRHLRQHGADVTYHDPYVSSWAVDGRDVPASDDLDAALCAADPTIVLQWHAQYREHVDGSRTHVLFDTRGWLTDLDVAVL</sequence>
<evidence type="ECO:0000313" key="3">
    <source>
        <dbReference type="Proteomes" id="UP000828924"/>
    </source>
</evidence>
<evidence type="ECO:0000313" key="2">
    <source>
        <dbReference type="EMBL" id="UNM13063.1"/>
    </source>
</evidence>
<dbReference type="InterPro" id="IPR036220">
    <property type="entry name" value="UDP-Glc/GDP-Man_DH_C_sf"/>
</dbReference>